<dbReference type="GO" id="GO:0005758">
    <property type="term" value="C:mitochondrial intermembrane space"/>
    <property type="evidence" value="ECO:0007669"/>
    <property type="project" value="TreeGrafter"/>
</dbReference>
<evidence type="ECO:0000256" key="3">
    <source>
        <dbReference type="ARBA" id="ARBA00022490"/>
    </source>
</evidence>
<dbReference type="Gene3D" id="1.10.1370.10">
    <property type="entry name" value="Neurolysin, domain 3"/>
    <property type="match status" value="1"/>
</dbReference>
<evidence type="ECO:0000256" key="2">
    <source>
        <dbReference type="ARBA" id="ARBA00006040"/>
    </source>
</evidence>
<evidence type="ECO:0000256" key="1">
    <source>
        <dbReference type="ARBA" id="ARBA00004496"/>
    </source>
</evidence>
<dbReference type="HOGENOM" id="CLU_001805_1_2_1"/>
<reference evidence="12 13" key="1">
    <citation type="submission" date="2014-04" db="EMBL/GenBank/DDBJ databases">
        <authorList>
            <consortium name="DOE Joint Genome Institute"/>
            <person name="Kuo A."/>
            <person name="Girlanda M."/>
            <person name="Perotto S."/>
            <person name="Kohler A."/>
            <person name="Nagy L.G."/>
            <person name="Floudas D."/>
            <person name="Copeland A."/>
            <person name="Barry K.W."/>
            <person name="Cichocki N."/>
            <person name="Veneault-Fourrey C."/>
            <person name="LaButti K."/>
            <person name="Lindquist E.A."/>
            <person name="Lipzen A."/>
            <person name="Lundell T."/>
            <person name="Morin E."/>
            <person name="Murat C."/>
            <person name="Sun H."/>
            <person name="Tunlid A."/>
            <person name="Henrissat B."/>
            <person name="Grigoriev I.V."/>
            <person name="Hibbett D.S."/>
            <person name="Martin F."/>
            <person name="Nordberg H.P."/>
            <person name="Cantor M.N."/>
            <person name="Hua S.X."/>
        </authorList>
    </citation>
    <scope>NUCLEOTIDE SEQUENCE [LARGE SCALE GENOMIC DNA]</scope>
    <source>
        <strain evidence="12 13">MUT 4182</strain>
    </source>
</reference>
<dbReference type="AlphaFoldDB" id="A0A0C3LSE8"/>
<keyword evidence="5 10" id="KW-0479">Metal-binding</keyword>
<comment type="cofactor">
    <cofactor evidence="10">
        <name>Zn(2+)</name>
        <dbReference type="ChEBI" id="CHEBI:29105"/>
    </cofactor>
    <text evidence="10">Binds 1 zinc ion.</text>
</comment>
<keyword evidence="13" id="KW-1185">Reference proteome</keyword>
<dbReference type="EMBL" id="KN823063">
    <property type="protein sequence ID" value="KIO24317.1"/>
    <property type="molecule type" value="Genomic_DNA"/>
</dbReference>
<dbReference type="GO" id="GO:0046872">
    <property type="term" value="F:metal ion binding"/>
    <property type="evidence" value="ECO:0007669"/>
    <property type="project" value="UniProtKB-UniRule"/>
</dbReference>
<dbReference type="CDD" id="cd06455">
    <property type="entry name" value="M3A_TOP"/>
    <property type="match status" value="1"/>
</dbReference>
<dbReference type="PANTHER" id="PTHR11804">
    <property type="entry name" value="PROTEASE M3 THIMET OLIGOPEPTIDASE-RELATED"/>
    <property type="match status" value="1"/>
</dbReference>
<protein>
    <recommendedName>
        <fullName evidence="11">Peptidase M3A/M3B catalytic domain-containing protein</fullName>
    </recommendedName>
</protein>
<evidence type="ECO:0000313" key="12">
    <source>
        <dbReference type="EMBL" id="KIO24317.1"/>
    </source>
</evidence>
<reference evidence="13" key="2">
    <citation type="submission" date="2015-01" db="EMBL/GenBank/DDBJ databases">
        <title>Evolutionary Origins and Diversification of the Mycorrhizal Mutualists.</title>
        <authorList>
            <consortium name="DOE Joint Genome Institute"/>
            <consortium name="Mycorrhizal Genomics Consortium"/>
            <person name="Kohler A."/>
            <person name="Kuo A."/>
            <person name="Nagy L.G."/>
            <person name="Floudas D."/>
            <person name="Copeland A."/>
            <person name="Barry K.W."/>
            <person name="Cichocki N."/>
            <person name="Veneault-Fourrey C."/>
            <person name="LaButti K."/>
            <person name="Lindquist E.A."/>
            <person name="Lipzen A."/>
            <person name="Lundell T."/>
            <person name="Morin E."/>
            <person name="Murat C."/>
            <person name="Riley R."/>
            <person name="Ohm R."/>
            <person name="Sun H."/>
            <person name="Tunlid A."/>
            <person name="Henrissat B."/>
            <person name="Grigoriev I.V."/>
            <person name="Hibbett D.S."/>
            <person name="Martin F."/>
        </authorList>
    </citation>
    <scope>NUCLEOTIDE SEQUENCE [LARGE SCALE GENOMIC DNA]</scope>
    <source>
        <strain evidence="13">MUT 4182</strain>
    </source>
</reference>
<feature type="domain" description="Peptidase M3A/M3B catalytic" evidence="11">
    <location>
        <begin position="227"/>
        <end position="672"/>
    </location>
</feature>
<gene>
    <name evidence="12" type="ORF">M407DRAFT_77092</name>
</gene>
<evidence type="ECO:0000256" key="4">
    <source>
        <dbReference type="ARBA" id="ARBA00022670"/>
    </source>
</evidence>
<organism evidence="12 13">
    <name type="scientific">Tulasnella calospora MUT 4182</name>
    <dbReference type="NCBI Taxonomy" id="1051891"/>
    <lineage>
        <taxon>Eukaryota</taxon>
        <taxon>Fungi</taxon>
        <taxon>Dikarya</taxon>
        <taxon>Basidiomycota</taxon>
        <taxon>Agaricomycotina</taxon>
        <taxon>Agaricomycetes</taxon>
        <taxon>Cantharellales</taxon>
        <taxon>Tulasnellaceae</taxon>
        <taxon>Tulasnella</taxon>
    </lineage>
</organism>
<dbReference type="STRING" id="1051891.A0A0C3LSE8"/>
<dbReference type="PANTHER" id="PTHR11804:SF84">
    <property type="entry name" value="SACCHAROLYSIN"/>
    <property type="match status" value="1"/>
</dbReference>
<dbReference type="Pfam" id="PF01432">
    <property type="entry name" value="Peptidase_M3"/>
    <property type="match status" value="1"/>
</dbReference>
<evidence type="ECO:0000313" key="13">
    <source>
        <dbReference type="Proteomes" id="UP000054248"/>
    </source>
</evidence>
<keyword evidence="7 10" id="KW-0862">Zinc</keyword>
<dbReference type="GO" id="GO:0006518">
    <property type="term" value="P:peptide metabolic process"/>
    <property type="evidence" value="ECO:0007669"/>
    <property type="project" value="TreeGrafter"/>
</dbReference>
<dbReference type="InterPro" id="IPR024077">
    <property type="entry name" value="Neurolysin/TOP_dom2"/>
</dbReference>
<dbReference type="Gene3D" id="3.40.390.10">
    <property type="entry name" value="Collagenase (Catalytic Domain)"/>
    <property type="match status" value="1"/>
</dbReference>
<comment type="similarity">
    <text evidence="2 10">Belongs to the peptidase M3 family.</text>
</comment>
<evidence type="ECO:0000256" key="9">
    <source>
        <dbReference type="ARBA" id="ARBA00025208"/>
    </source>
</evidence>
<keyword evidence="4 10" id="KW-0645">Protease</keyword>
<evidence type="ECO:0000259" key="11">
    <source>
        <dbReference type="Pfam" id="PF01432"/>
    </source>
</evidence>
<dbReference type="Proteomes" id="UP000054248">
    <property type="component" value="Unassembled WGS sequence"/>
</dbReference>
<dbReference type="Gene3D" id="1.20.1050.40">
    <property type="entry name" value="Endopeptidase. Chain P, domain 1"/>
    <property type="match status" value="1"/>
</dbReference>
<evidence type="ECO:0000256" key="8">
    <source>
        <dbReference type="ARBA" id="ARBA00023049"/>
    </source>
</evidence>
<dbReference type="GO" id="GO:0006508">
    <property type="term" value="P:proteolysis"/>
    <property type="evidence" value="ECO:0007669"/>
    <property type="project" value="UniProtKB-KW"/>
</dbReference>
<sequence>MATVNLTPPQEPLPWKHTPEEIRDKTNELIRDGRKFLDTIAALPEDKCSFDSVFRALALHEAEFDTISEPLSFYQNVSPDSKLRDASNDAEKLLRDFGIESSMRLDVFQALKRAEKNARSGATVLTPEEERLMEKMLLDGKRAGLDLPDTEREKLLETKKKLSETCLEFSKNFNEEKGTISFSREELKGLPEDVISGYAKTTSVGGQPDKYSVTFKTPDIFPIFKFASNPLTRQLASEAYENRLTQNVPLLKKAIDLRWEIAKMLGYETWADYIVEVKMIKTSPNVVQFLDNLVKKMKVIGEKDRATLLKLKEQELGDKTDGKFYIWDYRYYDRMFIEKSLDLDEAKVKEYFPVDVVVPAILKIYQDLLGVSFVEITKDVDTWHQDVQVFQVWNKDPKSATDFLGYTYLDLFPRESKYGHAAVWPLISGFNKKDGSRNYPVTAMVANLAKPVPGKTATMRHDDVVTFFHEMGHVFHGLLSNVAFSRFHGTSVARDFVEAPSQMLENWCWEPKVLKMMSKHVDTGEQLSDELIDKLIKSRYVNAGLYFLRQLFFGKFDMELHTKQVDKDYDQLWSEMRESISLVKSGREYTAGPGTFAHITGGYDAGYYGYMYSLVFSADMYKTIFAGNPLSPESGKKYRDSILKPGGSRDEMNSLKEFLGREPNPEAFLESLEANQYKPATVPASL</sequence>
<dbReference type="InterPro" id="IPR001567">
    <property type="entry name" value="Pept_M3A_M3B_dom"/>
</dbReference>
<accession>A0A0C3LSE8</accession>
<proteinExistence type="inferred from homology"/>
<dbReference type="GO" id="GO:0004222">
    <property type="term" value="F:metalloendopeptidase activity"/>
    <property type="evidence" value="ECO:0007669"/>
    <property type="project" value="InterPro"/>
</dbReference>
<dbReference type="InterPro" id="IPR024079">
    <property type="entry name" value="MetalloPept_cat_dom_sf"/>
</dbReference>
<dbReference type="SUPFAM" id="SSF55486">
    <property type="entry name" value="Metalloproteases ('zincins'), catalytic domain"/>
    <property type="match status" value="1"/>
</dbReference>
<dbReference type="OrthoDB" id="534666at2759"/>
<dbReference type="FunFam" id="3.40.390.10:FF:000006">
    <property type="entry name" value="Thimet oligopeptidase 1"/>
    <property type="match status" value="1"/>
</dbReference>
<dbReference type="FunFam" id="1.20.1050.40:FF:000001">
    <property type="entry name" value="Thimet oligopeptidase 1"/>
    <property type="match status" value="1"/>
</dbReference>
<keyword evidence="6 10" id="KW-0378">Hydrolase</keyword>
<comment type="subcellular location">
    <subcellularLocation>
        <location evidence="1">Cytoplasm</location>
    </subcellularLocation>
</comment>
<dbReference type="InterPro" id="IPR045090">
    <property type="entry name" value="Pept_M3A_M3B"/>
</dbReference>
<keyword evidence="3" id="KW-0963">Cytoplasm</keyword>
<evidence type="ECO:0000256" key="5">
    <source>
        <dbReference type="ARBA" id="ARBA00022723"/>
    </source>
</evidence>
<evidence type="ECO:0000256" key="6">
    <source>
        <dbReference type="ARBA" id="ARBA00022801"/>
    </source>
</evidence>
<dbReference type="InterPro" id="IPR024080">
    <property type="entry name" value="Neurolysin/TOP_N"/>
</dbReference>
<evidence type="ECO:0000256" key="7">
    <source>
        <dbReference type="ARBA" id="ARBA00022833"/>
    </source>
</evidence>
<name>A0A0C3LSE8_9AGAM</name>
<keyword evidence="8 10" id="KW-0482">Metalloprotease</keyword>
<evidence type="ECO:0000256" key="10">
    <source>
        <dbReference type="RuleBase" id="RU003435"/>
    </source>
</evidence>
<comment type="function">
    <text evidence="9">Cleaves proteins, imported into the mitochondrion, to their mature size. While most mitochondrial precursor proteins are processed to the mature form in one step by mitochondrial processing peptidase (MPP), the sequential cleavage by MIP of an octapeptide after initial processing by MPP is a required step for a subgroup of nuclear-encoded precursor proteins destined for the matrix or the inner membrane.</text>
</comment>